<sequence>MPALQKFEAGGSQSFLNELERQALDQHLHKNLYLTAKKSRIMLNKSGVSATAKAASPSFYTAWTMSIKSQSWYRARLMARKITTKAPVQKLGSTSHINIYFVTCTIS</sequence>
<dbReference type="EMBL" id="CP011451">
    <property type="protein sequence ID" value="AKH37598.1"/>
    <property type="molecule type" value="Genomic_DNA"/>
</dbReference>
<dbReference type="AlphaFoldDB" id="A0A0F7KEM1"/>
<accession>A0A0F7KEM1</accession>
<reference evidence="2" key="1">
    <citation type="submission" date="2015-05" db="EMBL/GenBank/DDBJ databases">
        <title>Draft genome of Nitrosomonas communis strain Nm2.</title>
        <authorList>
            <person name="Kozlowski J.A."/>
            <person name="Kits K.D."/>
            <person name="Stein L.Y."/>
        </authorList>
    </citation>
    <scope>NUCLEOTIDE SEQUENCE [LARGE SCALE GENOMIC DNA]</scope>
    <source>
        <strain evidence="2">Nm2</strain>
    </source>
</reference>
<dbReference type="PATRIC" id="fig|44574.3.peg.1652"/>
<reference evidence="1 2" key="2">
    <citation type="journal article" date="2016" name="Genome Announc.">
        <title>Genome Sequence of Nitrosomonas communis Strain Nm2, a Mesophilic Ammonia-Oxidizing Bacterium Isolated from Mediterranean Soil.</title>
        <authorList>
            <person name="Kozlowski J.A."/>
            <person name="Kits K.D."/>
            <person name="Stein L.Y."/>
        </authorList>
    </citation>
    <scope>NUCLEOTIDE SEQUENCE [LARGE SCALE GENOMIC DNA]</scope>
    <source>
        <strain evidence="1 2">Nm2</strain>
    </source>
</reference>
<evidence type="ECO:0000313" key="2">
    <source>
        <dbReference type="Proteomes" id="UP000034156"/>
    </source>
</evidence>
<organism evidence="1 2">
    <name type="scientific">Nitrosomonas communis</name>
    <dbReference type="NCBI Taxonomy" id="44574"/>
    <lineage>
        <taxon>Bacteria</taxon>
        <taxon>Pseudomonadati</taxon>
        <taxon>Pseudomonadota</taxon>
        <taxon>Betaproteobacteria</taxon>
        <taxon>Nitrosomonadales</taxon>
        <taxon>Nitrosomonadaceae</taxon>
        <taxon>Nitrosomonas</taxon>
    </lineage>
</organism>
<dbReference type="KEGG" id="nco:AAW31_06855"/>
<protein>
    <submittedName>
        <fullName evidence="1">Uncharacterized protein</fullName>
    </submittedName>
</protein>
<name>A0A0F7KEM1_9PROT</name>
<gene>
    <name evidence="1" type="ORF">AAW31_06855</name>
</gene>
<evidence type="ECO:0000313" key="1">
    <source>
        <dbReference type="EMBL" id="AKH37598.1"/>
    </source>
</evidence>
<proteinExistence type="predicted"/>
<dbReference type="Proteomes" id="UP000034156">
    <property type="component" value="Chromosome"/>
</dbReference>
<keyword evidence="2" id="KW-1185">Reference proteome</keyword>